<dbReference type="EMBL" id="JAALLS010000005">
    <property type="protein sequence ID" value="NGP87849.1"/>
    <property type="molecule type" value="Genomic_DNA"/>
</dbReference>
<evidence type="ECO:0000256" key="8">
    <source>
        <dbReference type="PROSITE-ProRule" id="PRU00284"/>
    </source>
</evidence>
<dbReference type="SUPFAM" id="SSF58104">
    <property type="entry name" value="Methyl-accepting chemotaxis protein (MCP) signaling domain"/>
    <property type="match status" value="1"/>
</dbReference>
<evidence type="ECO:0000259" key="11">
    <source>
        <dbReference type="PROSITE" id="PS50111"/>
    </source>
</evidence>
<keyword evidence="3" id="KW-0145">Chemotaxis</keyword>
<dbReference type="InterPro" id="IPR051310">
    <property type="entry name" value="MCP_chemotaxis"/>
</dbReference>
<evidence type="ECO:0000256" key="9">
    <source>
        <dbReference type="SAM" id="MobiDB-lite"/>
    </source>
</evidence>
<accession>A0A6M1T1J2</accession>
<dbReference type="Gene3D" id="1.10.287.950">
    <property type="entry name" value="Methyl-accepting chemotaxis protein"/>
    <property type="match status" value="1"/>
</dbReference>
<keyword evidence="13" id="KW-1185">Reference proteome</keyword>
<evidence type="ECO:0000256" key="4">
    <source>
        <dbReference type="ARBA" id="ARBA00022692"/>
    </source>
</evidence>
<dbReference type="Pfam" id="PF00015">
    <property type="entry name" value="MCPsignal"/>
    <property type="match status" value="1"/>
</dbReference>
<evidence type="ECO:0000256" key="5">
    <source>
        <dbReference type="ARBA" id="ARBA00022989"/>
    </source>
</evidence>
<dbReference type="GO" id="GO:0004888">
    <property type="term" value="F:transmembrane signaling receptor activity"/>
    <property type="evidence" value="ECO:0007669"/>
    <property type="project" value="InterPro"/>
</dbReference>
<keyword evidence="5 10" id="KW-1133">Transmembrane helix</keyword>
<evidence type="ECO:0000313" key="13">
    <source>
        <dbReference type="Proteomes" id="UP000479132"/>
    </source>
</evidence>
<dbReference type="PANTHER" id="PTHR43531">
    <property type="entry name" value="PROTEIN ICFG"/>
    <property type="match status" value="1"/>
</dbReference>
<evidence type="ECO:0000313" key="12">
    <source>
        <dbReference type="EMBL" id="NGP87849.1"/>
    </source>
</evidence>
<organism evidence="12 13">
    <name type="scientific">Fodinibius halophilus</name>
    <dbReference type="NCBI Taxonomy" id="1736908"/>
    <lineage>
        <taxon>Bacteria</taxon>
        <taxon>Pseudomonadati</taxon>
        <taxon>Balneolota</taxon>
        <taxon>Balneolia</taxon>
        <taxon>Balneolales</taxon>
        <taxon>Balneolaceae</taxon>
        <taxon>Fodinibius</taxon>
    </lineage>
</organism>
<feature type="region of interest" description="Disordered" evidence="9">
    <location>
        <begin position="438"/>
        <end position="486"/>
    </location>
</feature>
<feature type="domain" description="Methyl-accepting transducer" evidence="11">
    <location>
        <begin position="193"/>
        <end position="422"/>
    </location>
</feature>
<gene>
    <name evidence="12" type="ORF">G3569_05755</name>
</gene>
<dbReference type="Pfam" id="PF17200">
    <property type="entry name" value="sCache_2"/>
    <property type="match status" value="1"/>
</dbReference>
<sequence>MKEKKTQTKELVRVGLSTLEHYYKMEQSGELNRQEAQKMAKEAIKTMRFGDKGKDYFWINDFHPKMVMHPFRPDLDGKDLSSVTDPNGVNIFIEVVRVSEESGGGFVPYQWQYYDDEDRIEPKLSYVSEFAPWGWIIGTGVYIDDVKSTVWSAGFFLMIISLVAIGLGTGATVLFSRNLSDRLKETSSHISSVSDQVASASYQVSGASQSLAEGASEQASSIQETSASHEELEVMTKQNSKNAQKANDLMDMTKELLTQTLDEMERMSKQISLISDSANQTAAIVKTIDEIAFQTNLLALNAAVEAARAGDAGKGFAVVAEEVRSLAKRSSKAASETTVLIEESQENAESGVIVTESLAESVENVAENVEQVATLVTDIATASQEQTTGLSQVNTAVMKIDTVVQANAANAEETASASEELSSRSNELKAMVSNLREIITGTQSNEPTSTSRYNSGPNMNNGSESKNNRHTETNGSRSSEKQPALS</sequence>
<evidence type="ECO:0000256" key="7">
    <source>
        <dbReference type="ARBA" id="ARBA00029447"/>
    </source>
</evidence>
<reference evidence="12 13" key="1">
    <citation type="submission" date="2020-02" db="EMBL/GenBank/DDBJ databases">
        <title>Aliifodinibius halophilus 2W32, complete genome.</title>
        <authorList>
            <person name="Li Y."/>
            <person name="Wu S."/>
        </authorList>
    </citation>
    <scope>NUCLEOTIDE SEQUENCE [LARGE SCALE GENOMIC DNA]</scope>
    <source>
        <strain evidence="12 13">2W32</strain>
    </source>
</reference>
<dbReference type="InterPro" id="IPR004089">
    <property type="entry name" value="MCPsignal_dom"/>
</dbReference>
<dbReference type="GO" id="GO:0007165">
    <property type="term" value="P:signal transduction"/>
    <property type="evidence" value="ECO:0007669"/>
    <property type="project" value="UniProtKB-KW"/>
</dbReference>
<keyword evidence="4 10" id="KW-0812">Transmembrane</keyword>
<keyword evidence="2" id="KW-1003">Cell membrane</keyword>
<dbReference type="Proteomes" id="UP000479132">
    <property type="component" value="Unassembled WGS sequence"/>
</dbReference>
<protein>
    <submittedName>
        <fullName evidence="12">Chemotaxis protein</fullName>
    </submittedName>
</protein>
<dbReference type="InterPro" id="IPR033480">
    <property type="entry name" value="sCache_2"/>
</dbReference>
<dbReference type="AlphaFoldDB" id="A0A6M1T1J2"/>
<evidence type="ECO:0000256" key="6">
    <source>
        <dbReference type="ARBA" id="ARBA00023136"/>
    </source>
</evidence>
<keyword evidence="6 10" id="KW-0472">Membrane</keyword>
<comment type="subcellular location">
    <subcellularLocation>
        <location evidence="1">Cell membrane</location>
        <topology evidence="1">Multi-pass membrane protein</topology>
    </subcellularLocation>
</comment>
<evidence type="ECO:0000256" key="1">
    <source>
        <dbReference type="ARBA" id="ARBA00004651"/>
    </source>
</evidence>
<comment type="caution">
    <text evidence="12">The sequence shown here is derived from an EMBL/GenBank/DDBJ whole genome shotgun (WGS) entry which is preliminary data.</text>
</comment>
<feature type="transmembrane region" description="Helical" evidence="10">
    <location>
        <begin position="155"/>
        <end position="175"/>
    </location>
</feature>
<evidence type="ECO:0000256" key="3">
    <source>
        <dbReference type="ARBA" id="ARBA00022500"/>
    </source>
</evidence>
<dbReference type="GO" id="GO:0006935">
    <property type="term" value="P:chemotaxis"/>
    <property type="evidence" value="ECO:0007669"/>
    <property type="project" value="UniProtKB-KW"/>
</dbReference>
<dbReference type="SMART" id="SM00283">
    <property type="entry name" value="MA"/>
    <property type="match status" value="1"/>
</dbReference>
<proteinExistence type="inferred from homology"/>
<comment type="similarity">
    <text evidence="7">Belongs to the methyl-accepting chemotaxis (MCP) protein family.</text>
</comment>
<dbReference type="PANTHER" id="PTHR43531:SF11">
    <property type="entry name" value="METHYL-ACCEPTING CHEMOTAXIS PROTEIN 3"/>
    <property type="match status" value="1"/>
</dbReference>
<feature type="compositionally biased region" description="Polar residues" evidence="9">
    <location>
        <begin position="440"/>
        <end position="465"/>
    </location>
</feature>
<keyword evidence="8" id="KW-0807">Transducer</keyword>
<evidence type="ECO:0000256" key="10">
    <source>
        <dbReference type="SAM" id="Phobius"/>
    </source>
</evidence>
<name>A0A6M1T1J2_9BACT</name>
<dbReference type="RefSeq" id="WP_165266982.1">
    <property type="nucleotide sequence ID" value="NZ_JAALLS010000005.1"/>
</dbReference>
<dbReference type="InterPro" id="IPR004090">
    <property type="entry name" value="Chemotax_Me-accpt_rcpt"/>
</dbReference>
<dbReference type="Gene3D" id="3.30.450.20">
    <property type="entry name" value="PAS domain"/>
    <property type="match status" value="1"/>
</dbReference>
<dbReference type="CDD" id="cd11386">
    <property type="entry name" value="MCP_signal"/>
    <property type="match status" value="1"/>
</dbReference>
<dbReference type="PRINTS" id="PR00260">
    <property type="entry name" value="CHEMTRNSDUCR"/>
</dbReference>
<evidence type="ECO:0000256" key="2">
    <source>
        <dbReference type="ARBA" id="ARBA00022475"/>
    </source>
</evidence>
<dbReference type="SMART" id="SM01049">
    <property type="entry name" value="Cache_2"/>
    <property type="match status" value="1"/>
</dbReference>
<dbReference type="GO" id="GO:0005886">
    <property type="term" value="C:plasma membrane"/>
    <property type="evidence" value="ECO:0007669"/>
    <property type="project" value="UniProtKB-SubCell"/>
</dbReference>
<dbReference type="PROSITE" id="PS50111">
    <property type="entry name" value="CHEMOTAXIS_TRANSDUC_2"/>
    <property type="match status" value="1"/>
</dbReference>